<comment type="caution">
    <text evidence="1">The sequence shown here is derived from an EMBL/GenBank/DDBJ whole genome shotgun (WGS) entry which is preliminary data.</text>
</comment>
<evidence type="ECO:0000313" key="1">
    <source>
        <dbReference type="EMBL" id="GFC96335.1"/>
    </source>
</evidence>
<gene>
    <name evidence="1" type="ORF">Tci_868305</name>
</gene>
<feature type="non-terminal residue" evidence="1">
    <location>
        <position position="1"/>
    </location>
</feature>
<organism evidence="1">
    <name type="scientific">Tanacetum cinerariifolium</name>
    <name type="common">Dalmatian daisy</name>
    <name type="synonym">Chrysanthemum cinerariifolium</name>
    <dbReference type="NCBI Taxonomy" id="118510"/>
    <lineage>
        <taxon>Eukaryota</taxon>
        <taxon>Viridiplantae</taxon>
        <taxon>Streptophyta</taxon>
        <taxon>Embryophyta</taxon>
        <taxon>Tracheophyta</taxon>
        <taxon>Spermatophyta</taxon>
        <taxon>Magnoliopsida</taxon>
        <taxon>eudicotyledons</taxon>
        <taxon>Gunneridae</taxon>
        <taxon>Pentapetalae</taxon>
        <taxon>asterids</taxon>
        <taxon>campanulids</taxon>
        <taxon>Asterales</taxon>
        <taxon>Asteraceae</taxon>
        <taxon>Asteroideae</taxon>
        <taxon>Anthemideae</taxon>
        <taxon>Anthemidinae</taxon>
        <taxon>Tanacetum</taxon>
    </lineage>
</organism>
<reference evidence="1" key="1">
    <citation type="journal article" date="2019" name="Sci. Rep.">
        <title>Draft genome of Tanacetum cinerariifolium, the natural source of mosquito coil.</title>
        <authorList>
            <person name="Yamashiro T."/>
            <person name="Shiraishi A."/>
            <person name="Satake H."/>
            <person name="Nakayama K."/>
        </authorList>
    </citation>
    <scope>NUCLEOTIDE SEQUENCE</scope>
</reference>
<dbReference type="AlphaFoldDB" id="A0A699SI62"/>
<proteinExistence type="predicted"/>
<protein>
    <submittedName>
        <fullName evidence="1">Uncharacterized protein</fullName>
    </submittedName>
</protein>
<name>A0A699SI62_TANCI</name>
<sequence length="27" mass="2894">FGVDASMDLEEKHQVFNAAGEELSAAK</sequence>
<accession>A0A699SI62</accession>
<dbReference type="EMBL" id="BKCJ011159533">
    <property type="protein sequence ID" value="GFC96335.1"/>
    <property type="molecule type" value="Genomic_DNA"/>
</dbReference>